<accession>A0ABX8YCK2</accession>
<proteinExistence type="inferred from homology"/>
<reference evidence="4 5" key="1">
    <citation type="submission" date="2021-08" db="EMBL/GenBank/DDBJ databases">
        <title>Complete genome sequence of the strain Aneurinibacillus thermoaerophilus CCM 8960.</title>
        <authorList>
            <person name="Musilova J."/>
            <person name="Kourilova X."/>
            <person name="Pernicova I."/>
            <person name="Bezdicek M."/>
            <person name="Lengerova M."/>
            <person name="Obruca S."/>
            <person name="Sedlar K."/>
        </authorList>
    </citation>
    <scope>NUCLEOTIDE SEQUENCE [LARGE SCALE GENOMIC DNA]</scope>
    <source>
        <strain evidence="4 5">CCM 8960</strain>
    </source>
</reference>
<dbReference type="RefSeq" id="WP_057899749.1">
    <property type="nucleotide sequence ID" value="NZ_CP080764.1"/>
</dbReference>
<dbReference type="Pfam" id="PF04984">
    <property type="entry name" value="Phage_sheath_1"/>
    <property type="match status" value="1"/>
</dbReference>
<dbReference type="Gene3D" id="3.40.50.11790">
    <property type="match status" value="1"/>
</dbReference>
<dbReference type="Proteomes" id="UP000826616">
    <property type="component" value="Chromosome"/>
</dbReference>
<gene>
    <name evidence="4" type="ORF">K3F53_03840</name>
</gene>
<organism evidence="4 5">
    <name type="scientific">Aneurinibacillus thermoaerophilus</name>
    <dbReference type="NCBI Taxonomy" id="143495"/>
    <lineage>
        <taxon>Bacteria</taxon>
        <taxon>Bacillati</taxon>
        <taxon>Bacillota</taxon>
        <taxon>Bacilli</taxon>
        <taxon>Bacillales</taxon>
        <taxon>Paenibacillaceae</taxon>
        <taxon>Aneurinibacillus group</taxon>
        <taxon>Aneurinibacillus</taxon>
    </lineage>
</organism>
<keyword evidence="5" id="KW-1185">Reference proteome</keyword>
<feature type="domain" description="Tail sheath protein subtilisin-like" evidence="2">
    <location>
        <begin position="185"/>
        <end position="346"/>
    </location>
</feature>
<evidence type="ECO:0000313" key="4">
    <source>
        <dbReference type="EMBL" id="QYY43394.1"/>
    </source>
</evidence>
<dbReference type="Gene3D" id="3.30.360.90">
    <property type="match status" value="1"/>
</dbReference>
<dbReference type="InterPro" id="IPR035089">
    <property type="entry name" value="Phage_sheath_subtilisin"/>
</dbReference>
<dbReference type="GeneID" id="97140491"/>
<dbReference type="Gene3D" id="3.30.1370.220">
    <property type="match status" value="1"/>
</dbReference>
<dbReference type="InterPro" id="IPR020287">
    <property type="entry name" value="Tail_sheath_C"/>
</dbReference>
<evidence type="ECO:0000313" key="5">
    <source>
        <dbReference type="Proteomes" id="UP000826616"/>
    </source>
</evidence>
<evidence type="ECO:0000259" key="3">
    <source>
        <dbReference type="Pfam" id="PF17482"/>
    </source>
</evidence>
<dbReference type="EMBL" id="CP080764">
    <property type="protein sequence ID" value="QYY43394.1"/>
    <property type="molecule type" value="Genomic_DNA"/>
</dbReference>
<evidence type="ECO:0000256" key="1">
    <source>
        <dbReference type="ARBA" id="ARBA00008005"/>
    </source>
</evidence>
<protein>
    <submittedName>
        <fullName evidence="4">Phage tail sheath family protein</fullName>
    </submittedName>
</protein>
<dbReference type="Pfam" id="PF17482">
    <property type="entry name" value="Phage_sheath_1C"/>
    <property type="match status" value="1"/>
</dbReference>
<evidence type="ECO:0000259" key="2">
    <source>
        <dbReference type="Pfam" id="PF04984"/>
    </source>
</evidence>
<name>A0ABX8YCK2_ANETH</name>
<comment type="similarity">
    <text evidence="1">Belongs to the myoviridae tail sheath protein family.</text>
</comment>
<dbReference type="Gene3D" id="2.60.40.4290">
    <property type="match status" value="1"/>
</dbReference>
<sequence length="453" mass="50622">MSIQRIRGGVYIDLMAVAKERILPRSGRVLVPYQGDWGRPNFPVDMANTAERTAETCLLVDEVELAAENGATVVGFNITNGTEKKAAIEVATNYVIEAKYPGARGNDFGRLIRKSIGDPSKKEMVVKDTKGIFEDEVFVFESRKDLENRLKKSKMVRFVDKSTDEALDIPETTFEQLSGGVSGIGTITPTDWTRIFNQINGVQFDAMYLPTFDPAVQAAAKQWMTDRRKQERRLSQLVVAGDPNKDDDMEAHNARSRAMNARFIINNTIAGRHINGKEYNSLQWAAWLAGLVAGTPANVSMTNMKVPLEEALIDWGHSDVMKGLSEGTLMATRDGYDYVIESAVNTLTTLGPGEREDFGKIRVSMTIDQIMNDIYTAGKKYKAKLDNDSDGRAIFIGAVLEYLKIRAEQKAIDKQFSFTEHPTKKSDFDFAYFKLFAKPLDAVEAFFVDWEVA</sequence>
<feature type="domain" description="Tail sheath protein C-terminal" evidence="3">
    <location>
        <begin position="356"/>
        <end position="448"/>
    </location>
</feature>